<reference evidence="2" key="1">
    <citation type="submission" date="2015-01" db="EMBL/GenBank/DDBJ databases">
        <authorList>
            <person name="Durling Mikael"/>
        </authorList>
    </citation>
    <scope>NUCLEOTIDE SEQUENCE</scope>
</reference>
<dbReference type="EMBL" id="CDPU01000105">
    <property type="protein sequence ID" value="CEO57488.1"/>
    <property type="molecule type" value="Genomic_DNA"/>
</dbReference>
<dbReference type="PANTHER" id="PTHR40781">
    <property type="match status" value="1"/>
</dbReference>
<dbReference type="Pfam" id="PF24494">
    <property type="entry name" value="DUF7587"/>
    <property type="match status" value="1"/>
</dbReference>
<dbReference type="AlphaFoldDB" id="A0A0B7KIR2"/>
<accession>A0A0B7KIR2</accession>
<proteinExistence type="predicted"/>
<gene>
    <name evidence="2" type="ORF">BN869_000013546_1</name>
</gene>
<sequence length="200" mass="23502">MNQYRCRPEELPPNLYRVQYSESQTTRTDEGLKAVNTTTVYGDSEHERALFKQAVGRHLTWSYRGRSPFVSLFSDRNHAENWGCAEPWRGSKPYREQWTLYTIETSLLGETYVFKVSELVDTLGVRIPERADQHKRGSYLCLHRVPAYAILEERAGRDVKYFRKYGDEHWDPYFGYDSDDSVVQNNINDDSIKMIEGLWN</sequence>
<organism evidence="2">
    <name type="scientific">Bionectria ochroleuca</name>
    <name type="common">Gliocladium roseum</name>
    <dbReference type="NCBI Taxonomy" id="29856"/>
    <lineage>
        <taxon>Eukaryota</taxon>
        <taxon>Fungi</taxon>
        <taxon>Dikarya</taxon>
        <taxon>Ascomycota</taxon>
        <taxon>Pezizomycotina</taxon>
        <taxon>Sordariomycetes</taxon>
        <taxon>Hypocreomycetidae</taxon>
        <taxon>Hypocreales</taxon>
        <taxon>Bionectriaceae</taxon>
        <taxon>Clonostachys</taxon>
    </lineage>
</organism>
<dbReference type="PANTHER" id="PTHR40781:SF1">
    <property type="match status" value="1"/>
</dbReference>
<protein>
    <recommendedName>
        <fullName evidence="1">DUF7587 domain-containing protein</fullName>
    </recommendedName>
</protein>
<dbReference type="InterPro" id="IPR056009">
    <property type="entry name" value="DUF7587"/>
</dbReference>
<evidence type="ECO:0000259" key="1">
    <source>
        <dbReference type="Pfam" id="PF24494"/>
    </source>
</evidence>
<name>A0A0B7KIR2_BIOOC</name>
<evidence type="ECO:0000313" key="2">
    <source>
        <dbReference type="EMBL" id="CEO57488.1"/>
    </source>
</evidence>
<feature type="domain" description="DUF7587" evidence="1">
    <location>
        <begin position="11"/>
        <end position="153"/>
    </location>
</feature>